<gene>
    <name evidence="1" type="ORF">FPCIR_6838</name>
</gene>
<keyword evidence="2" id="KW-1185">Reference proteome</keyword>
<dbReference type="Proteomes" id="UP000546213">
    <property type="component" value="Unassembled WGS sequence"/>
</dbReference>
<organism evidence="1 2">
    <name type="scientific">Fusarium pseudocircinatum</name>
    <dbReference type="NCBI Taxonomy" id="56676"/>
    <lineage>
        <taxon>Eukaryota</taxon>
        <taxon>Fungi</taxon>
        <taxon>Dikarya</taxon>
        <taxon>Ascomycota</taxon>
        <taxon>Pezizomycotina</taxon>
        <taxon>Sordariomycetes</taxon>
        <taxon>Hypocreomycetidae</taxon>
        <taxon>Hypocreales</taxon>
        <taxon>Nectriaceae</taxon>
        <taxon>Fusarium</taxon>
        <taxon>Fusarium fujikuroi species complex</taxon>
    </lineage>
</organism>
<comment type="caution">
    <text evidence="1">The sequence shown here is derived from an EMBL/GenBank/DDBJ whole genome shotgun (WGS) entry which is preliminary data.</text>
</comment>
<accession>A0A8H5LCH2</accession>
<dbReference type="EMBL" id="JAAOAS010000155">
    <property type="protein sequence ID" value="KAF5589392.1"/>
    <property type="molecule type" value="Genomic_DNA"/>
</dbReference>
<dbReference type="AlphaFoldDB" id="A0A8H5LCH2"/>
<protein>
    <submittedName>
        <fullName evidence="1">Uncharacterized protein</fullName>
    </submittedName>
</protein>
<name>A0A8H5LCH2_9HYPO</name>
<evidence type="ECO:0000313" key="1">
    <source>
        <dbReference type="EMBL" id="KAF5589392.1"/>
    </source>
</evidence>
<proteinExistence type="predicted"/>
<sequence>MSREDERLSFIEAVWPSLDSFRNLKPESWIGATGAGTRGRMMAALGCAKIESPGNLIATMRLWSLTVGVGAFVHNPIFDHPLHTSLDLSSIGPTTFLRPKLRGGTATEEPLRYYADITNGQSELSAIQWWVCHVLSMLNILGGVPPWTGSVPVARWGESATGLTARFI</sequence>
<evidence type="ECO:0000313" key="2">
    <source>
        <dbReference type="Proteomes" id="UP000546213"/>
    </source>
</evidence>
<reference evidence="1 2" key="1">
    <citation type="submission" date="2020-05" db="EMBL/GenBank/DDBJ databases">
        <title>Identification and distribution of gene clusters putatively required for synthesis of sphingolipid metabolism inhibitors in phylogenetically diverse species of the filamentous fungus Fusarium.</title>
        <authorList>
            <person name="Kim H.-S."/>
            <person name="Busman M."/>
            <person name="Brown D.W."/>
            <person name="Divon H."/>
            <person name="Uhlig S."/>
            <person name="Proctor R.H."/>
        </authorList>
    </citation>
    <scope>NUCLEOTIDE SEQUENCE [LARGE SCALE GENOMIC DNA]</scope>
    <source>
        <strain evidence="1 2">NRRL 36939</strain>
    </source>
</reference>